<comment type="caution">
    <text evidence="1">The sequence shown here is derived from an EMBL/GenBank/DDBJ whole genome shotgun (WGS) entry which is preliminary data.</text>
</comment>
<keyword evidence="2" id="KW-1185">Reference proteome</keyword>
<dbReference type="EMBL" id="JASBWT010000054">
    <property type="protein sequence ID" value="KAJ9091386.1"/>
    <property type="molecule type" value="Genomic_DNA"/>
</dbReference>
<organism evidence="1 2">
    <name type="scientific">Naganishia friedmannii</name>
    <dbReference type="NCBI Taxonomy" id="89922"/>
    <lineage>
        <taxon>Eukaryota</taxon>
        <taxon>Fungi</taxon>
        <taxon>Dikarya</taxon>
        <taxon>Basidiomycota</taxon>
        <taxon>Agaricomycotina</taxon>
        <taxon>Tremellomycetes</taxon>
        <taxon>Filobasidiales</taxon>
        <taxon>Filobasidiaceae</taxon>
        <taxon>Naganishia</taxon>
    </lineage>
</organism>
<dbReference type="Proteomes" id="UP001227268">
    <property type="component" value="Unassembled WGS sequence"/>
</dbReference>
<protein>
    <submittedName>
        <fullName evidence="1">Uncharacterized protein</fullName>
    </submittedName>
</protein>
<proteinExistence type="predicted"/>
<gene>
    <name evidence="1" type="ORF">QFC21_007241</name>
</gene>
<reference evidence="1" key="1">
    <citation type="submission" date="2023-04" db="EMBL/GenBank/DDBJ databases">
        <title>Draft Genome sequencing of Naganishia species isolated from polar environments using Oxford Nanopore Technology.</title>
        <authorList>
            <person name="Leo P."/>
            <person name="Venkateswaran K."/>
        </authorList>
    </citation>
    <scope>NUCLEOTIDE SEQUENCE</scope>
    <source>
        <strain evidence="1">MNA-CCFEE 5423</strain>
    </source>
</reference>
<evidence type="ECO:0000313" key="1">
    <source>
        <dbReference type="EMBL" id="KAJ9091386.1"/>
    </source>
</evidence>
<accession>A0ACC2UXA5</accession>
<sequence length="609" mass="68568">MDHRTGNSSRTTAFGHLAEQRLDSRNAQVSKLLMQTVSLTTDYHISPAGFEKRSFLSLATTRSTAFSHSGTGKRLLISNVSAVRSPARDPGQARSLLPQYQNANLHHGESDDQQEESSRDPSPELPRNVEPEFPVTPEAQFYQTSALSPGERARLLSQARYAARVSRGTYNGLADFPSIGIPTGSFDSYWKVDTALSAEARLKVKIYDVCPTGCQAYTGAYENWEMNQTCSVCDKARVRGGPVRYEYISIIDRLRGFYSNEYLSEKLRYRQVRSDTPGKSEDVFDGEHYKTLLTRNVTWRSSNYRASERYFSKTTDLALGLSTDGTKDDKEGKVKFDTFLWPLLNELEILATTGVKCRKIEPLTGALQVAFFEIAKPLMLTSITPRKLMKFKGINGKCPCRFCTMKAIPRKSGTQTTYYLARLSERHRLNPDYASLPLRQHEQILSMAKLLDETLDGEEKDELQMNSGIVGQGNYKTAQTLGDAKARHQDGFVLSKKTWTTITKEIASSNSTTPAQIAPRVGNITKKSFWTAETYSYFLMFLGPVVLKGRLPAPYYAHFVLLSEIAKQITSQEINVEELAMLHRQIVSWVKAFEKYVVPYLHHTIPVAQ</sequence>
<name>A0ACC2UXA5_9TREE</name>
<evidence type="ECO:0000313" key="2">
    <source>
        <dbReference type="Proteomes" id="UP001227268"/>
    </source>
</evidence>